<feature type="transmembrane region" description="Helical" evidence="1">
    <location>
        <begin position="298"/>
        <end position="317"/>
    </location>
</feature>
<proteinExistence type="predicted"/>
<gene>
    <name evidence="2" type="ORF">AFUS01_LOCUS6898</name>
</gene>
<keyword evidence="1" id="KW-0812">Transmembrane</keyword>
<evidence type="ECO:0000313" key="3">
    <source>
        <dbReference type="Proteomes" id="UP000708208"/>
    </source>
</evidence>
<sequence>MHIVIHFIWIFSAFVEQSREYQDVRRSESGSFDVNSLRFRNTVFGAWLLMLVILVNGYKGALKSDFSLEFPFETEWRSVSDLKNFTLYMPIGECVENSSALQEPLEYNSYLWFKHCNDQNDIPDDCKFIQNLRVAYAIMIHSHRRSINELNLSEQDIYDFKNKTREICHQEIGPLMQRMMNGTKKAFIIVDDQLDYIWGLIQSEIAKRGIDLKLGHNKHVEENFLRNLEGWTITAGLNHYHQGIPRSLKVLMTSGIHWLWKRWDTHWFSKYSRPYRGDNENPKSNYKALSLNHSGIQILLRIFFIGMSFNVVLFLFGKTFVCFSSRQK</sequence>
<keyword evidence="1" id="KW-0472">Membrane</keyword>
<accession>A0A8J2NWU5</accession>
<keyword evidence="1" id="KW-1133">Transmembrane helix</keyword>
<protein>
    <submittedName>
        <fullName evidence="2">Uncharacterized protein</fullName>
    </submittedName>
</protein>
<reference evidence="2" key="1">
    <citation type="submission" date="2021-06" db="EMBL/GenBank/DDBJ databases">
        <authorList>
            <person name="Hodson N. C."/>
            <person name="Mongue J. A."/>
            <person name="Jaron S. K."/>
        </authorList>
    </citation>
    <scope>NUCLEOTIDE SEQUENCE</scope>
</reference>
<dbReference type="Proteomes" id="UP000708208">
    <property type="component" value="Unassembled WGS sequence"/>
</dbReference>
<organism evidence="2 3">
    <name type="scientific">Allacma fusca</name>
    <dbReference type="NCBI Taxonomy" id="39272"/>
    <lineage>
        <taxon>Eukaryota</taxon>
        <taxon>Metazoa</taxon>
        <taxon>Ecdysozoa</taxon>
        <taxon>Arthropoda</taxon>
        <taxon>Hexapoda</taxon>
        <taxon>Collembola</taxon>
        <taxon>Symphypleona</taxon>
        <taxon>Sminthuridae</taxon>
        <taxon>Allacma</taxon>
    </lineage>
</organism>
<keyword evidence="3" id="KW-1185">Reference proteome</keyword>
<evidence type="ECO:0000256" key="1">
    <source>
        <dbReference type="SAM" id="Phobius"/>
    </source>
</evidence>
<dbReference type="EMBL" id="CAJVCH010045878">
    <property type="protein sequence ID" value="CAG7717439.1"/>
    <property type="molecule type" value="Genomic_DNA"/>
</dbReference>
<evidence type="ECO:0000313" key="2">
    <source>
        <dbReference type="EMBL" id="CAG7717439.1"/>
    </source>
</evidence>
<dbReference type="AlphaFoldDB" id="A0A8J2NWU5"/>
<comment type="caution">
    <text evidence="2">The sequence shown here is derived from an EMBL/GenBank/DDBJ whole genome shotgun (WGS) entry which is preliminary data.</text>
</comment>
<name>A0A8J2NWU5_9HEXA</name>